<evidence type="ECO:0000256" key="2">
    <source>
        <dbReference type="ARBA" id="ARBA00022630"/>
    </source>
</evidence>
<evidence type="ECO:0000313" key="7">
    <source>
        <dbReference type="EMBL" id="GGL13470.1"/>
    </source>
</evidence>
<comment type="caution">
    <text evidence="7">The sequence shown here is derived from an EMBL/GenBank/DDBJ whole genome shotgun (WGS) entry which is preliminary data.</text>
</comment>
<comment type="cofactor">
    <cofactor evidence="1">
        <name>FAD</name>
        <dbReference type="ChEBI" id="CHEBI:57692"/>
    </cofactor>
</comment>
<reference evidence="7" key="1">
    <citation type="journal article" date="2014" name="Int. J. Syst. Evol. Microbiol.">
        <title>Complete genome sequence of Corynebacterium casei LMG S-19264T (=DSM 44701T), isolated from a smear-ripened cheese.</title>
        <authorList>
            <consortium name="US DOE Joint Genome Institute (JGI-PGF)"/>
            <person name="Walter F."/>
            <person name="Albersmeier A."/>
            <person name="Kalinowski J."/>
            <person name="Ruckert C."/>
        </authorList>
    </citation>
    <scope>NUCLEOTIDE SEQUENCE</scope>
    <source>
        <strain evidence="7">CGMCC 4.3508</strain>
    </source>
</reference>
<evidence type="ECO:0000259" key="5">
    <source>
        <dbReference type="Pfam" id="PF07992"/>
    </source>
</evidence>
<evidence type="ECO:0000256" key="3">
    <source>
        <dbReference type="ARBA" id="ARBA00022827"/>
    </source>
</evidence>
<keyword evidence="4" id="KW-0560">Oxidoreductase</keyword>
<dbReference type="Gene3D" id="3.30.390.30">
    <property type="match status" value="1"/>
</dbReference>
<dbReference type="GO" id="GO:0016651">
    <property type="term" value="F:oxidoreductase activity, acting on NAD(P)H"/>
    <property type="evidence" value="ECO:0007669"/>
    <property type="project" value="TreeGrafter"/>
</dbReference>
<evidence type="ECO:0000313" key="8">
    <source>
        <dbReference type="Proteomes" id="UP000638263"/>
    </source>
</evidence>
<dbReference type="SUPFAM" id="SSF55424">
    <property type="entry name" value="FAD/NAD-linked reductases, dimerisation (C-terminal) domain"/>
    <property type="match status" value="1"/>
</dbReference>
<dbReference type="InterPro" id="IPR016156">
    <property type="entry name" value="FAD/NAD-linked_Rdtase_dimer_sf"/>
</dbReference>
<accession>A0A917VS81</accession>
<evidence type="ECO:0000256" key="4">
    <source>
        <dbReference type="ARBA" id="ARBA00023002"/>
    </source>
</evidence>
<organism evidence="7 8">
    <name type="scientific">Nocardia jinanensis</name>
    <dbReference type="NCBI Taxonomy" id="382504"/>
    <lineage>
        <taxon>Bacteria</taxon>
        <taxon>Bacillati</taxon>
        <taxon>Actinomycetota</taxon>
        <taxon>Actinomycetes</taxon>
        <taxon>Mycobacteriales</taxon>
        <taxon>Nocardiaceae</taxon>
        <taxon>Nocardia</taxon>
    </lineage>
</organism>
<name>A0A917VS81_9NOCA</name>
<keyword evidence="2" id="KW-0285">Flavoprotein</keyword>
<feature type="domain" description="FAD/NAD(P)-binding" evidence="5">
    <location>
        <begin position="7"/>
        <end position="300"/>
    </location>
</feature>
<dbReference type="InterPro" id="IPR028202">
    <property type="entry name" value="Reductase_C"/>
</dbReference>
<dbReference type="AlphaFoldDB" id="A0A917VS81"/>
<dbReference type="Gene3D" id="3.50.50.60">
    <property type="entry name" value="FAD/NAD(P)-binding domain"/>
    <property type="match status" value="2"/>
</dbReference>
<reference evidence="7" key="2">
    <citation type="submission" date="2020-09" db="EMBL/GenBank/DDBJ databases">
        <authorList>
            <person name="Sun Q."/>
            <person name="Zhou Y."/>
        </authorList>
    </citation>
    <scope>NUCLEOTIDE SEQUENCE</scope>
    <source>
        <strain evidence="7">CGMCC 4.3508</strain>
    </source>
</reference>
<evidence type="ECO:0000259" key="6">
    <source>
        <dbReference type="Pfam" id="PF14759"/>
    </source>
</evidence>
<keyword evidence="8" id="KW-1185">Reference proteome</keyword>
<dbReference type="InterPro" id="IPR050446">
    <property type="entry name" value="FAD-oxidoreductase/Apoptosis"/>
</dbReference>
<dbReference type="Pfam" id="PF14759">
    <property type="entry name" value="Reductase_C"/>
    <property type="match status" value="1"/>
</dbReference>
<proteinExistence type="predicted"/>
<dbReference type="Proteomes" id="UP000638263">
    <property type="component" value="Unassembled WGS sequence"/>
</dbReference>
<dbReference type="RefSeq" id="WP_062998035.1">
    <property type="nucleotide sequence ID" value="NZ_BMMH01000005.1"/>
</dbReference>
<dbReference type="EMBL" id="BMMH01000005">
    <property type="protein sequence ID" value="GGL13470.1"/>
    <property type="molecule type" value="Genomic_DNA"/>
</dbReference>
<dbReference type="SUPFAM" id="SSF51905">
    <property type="entry name" value="FAD/NAD(P)-binding domain"/>
    <property type="match status" value="2"/>
</dbReference>
<dbReference type="InterPro" id="IPR023753">
    <property type="entry name" value="FAD/NAD-binding_dom"/>
</dbReference>
<dbReference type="PRINTS" id="PR00368">
    <property type="entry name" value="FADPNR"/>
</dbReference>
<gene>
    <name evidence="7" type="primary">hcaD</name>
    <name evidence="7" type="ORF">GCM10011588_29880</name>
</gene>
<evidence type="ECO:0000256" key="1">
    <source>
        <dbReference type="ARBA" id="ARBA00001974"/>
    </source>
</evidence>
<sequence length="411" mass="42835">MSEIPGHILVVGAGLGGLRTIEALRSAGYSGLITLIGAEPELPYDRPPLSKQVLSGTWEPARTQLAGYERLRELHVDADLGNPVVELRGTRAILANGHSVDAGAVVIATGVRARRLPGQTDAFHTLRTLDDALALRSRLAHADNVLVLGSGFIGNEVASTAVEQGKTVTVVEAAPHPLARSFGPAVGGMTARLLTDAGVTLLCDTTVEEFLDPDSGVAVRLATGDELRAELGVVGVGGIPDLDWLADDRVIVANGVHCTERGSVVGTDNIWAVGDAAAWYDPACGEHIRTEHWTSAQDQAKIVAAAILGVSVPTMPTPYVWSDQFGMKIQVLGRVAPDDDIVQLHGEGFGGGAIRGTVLGHFADDRLTAVTGFGAPAIVARYRAAIVGVFDRAQVEAFATGLAAKRVPAGA</sequence>
<keyword evidence="3" id="KW-0274">FAD</keyword>
<dbReference type="PANTHER" id="PTHR43557:SF2">
    <property type="entry name" value="RIESKE DOMAIN-CONTAINING PROTEIN-RELATED"/>
    <property type="match status" value="1"/>
</dbReference>
<feature type="domain" description="Reductase C-terminal" evidence="6">
    <location>
        <begin position="319"/>
        <end position="386"/>
    </location>
</feature>
<dbReference type="Pfam" id="PF07992">
    <property type="entry name" value="Pyr_redox_2"/>
    <property type="match status" value="1"/>
</dbReference>
<dbReference type="PANTHER" id="PTHR43557">
    <property type="entry name" value="APOPTOSIS-INDUCING FACTOR 1"/>
    <property type="match status" value="1"/>
</dbReference>
<dbReference type="GO" id="GO:0005737">
    <property type="term" value="C:cytoplasm"/>
    <property type="evidence" value="ECO:0007669"/>
    <property type="project" value="TreeGrafter"/>
</dbReference>
<dbReference type="InterPro" id="IPR036188">
    <property type="entry name" value="FAD/NAD-bd_sf"/>
</dbReference>
<protein>
    <submittedName>
        <fullName evidence="7">Pyridine nucleotide-disulfide oxidoreductase</fullName>
    </submittedName>
</protein>